<organism evidence="1 2">
    <name type="scientific">Aspergillus granulosus</name>
    <dbReference type="NCBI Taxonomy" id="176169"/>
    <lineage>
        <taxon>Eukaryota</taxon>
        <taxon>Fungi</taxon>
        <taxon>Dikarya</taxon>
        <taxon>Ascomycota</taxon>
        <taxon>Pezizomycotina</taxon>
        <taxon>Eurotiomycetes</taxon>
        <taxon>Eurotiomycetidae</taxon>
        <taxon>Eurotiales</taxon>
        <taxon>Aspergillaceae</taxon>
        <taxon>Aspergillus</taxon>
        <taxon>Aspergillus subgen. Nidulantes</taxon>
    </lineage>
</organism>
<comment type="caution">
    <text evidence="1">The sequence shown here is derived from an EMBL/GenBank/DDBJ whole genome shotgun (WGS) entry which is preliminary data.</text>
</comment>
<proteinExistence type="predicted"/>
<protein>
    <submittedName>
        <fullName evidence="1">Uncharacterized protein</fullName>
    </submittedName>
</protein>
<name>A0ABR4HMZ0_9EURO</name>
<dbReference type="EMBL" id="JBFXLT010000022">
    <property type="protein sequence ID" value="KAL2816539.1"/>
    <property type="molecule type" value="Genomic_DNA"/>
</dbReference>
<reference evidence="1 2" key="1">
    <citation type="submission" date="2024-07" db="EMBL/GenBank/DDBJ databases">
        <title>Section-level genome sequencing and comparative genomics of Aspergillus sections Usti and Cavernicolus.</title>
        <authorList>
            <consortium name="Lawrence Berkeley National Laboratory"/>
            <person name="Nybo J.L."/>
            <person name="Vesth T.C."/>
            <person name="Theobald S."/>
            <person name="Frisvad J.C."/>
            <person name="Larsen T.O."/>
            <person name="Kjaerboelling I."/>
            <person name="Rothschild-Mancinelli K."/>
            <person name="Lyhne E.K."/>
            <person name="Kogle M.E."/>
            <person name="Barry K."/>
            <person name="Clum A."/>
            <person name="Na H."/>
            <person name="Ledsgaard L."/>
            <person name="Lin J."/>
            <person name="Lipzen A."/>
            <person name="Kuo A."/>
            <person name="Riley R."/>
            <person name="Mondo S."/>
            <person name="Labutti K."/>
            <person name="Haridas S."/>
            <person name="Pangalinan J."/>
            <person name="Salamov A.A."/>
            <person name="Simmons B.A."/>
            <person name="Magnuson J.K."/>
            <person name="Chen J."/>
            <person name="Drula E."/>
            <person name="Henrissat B."/>
            <person name="Wiebenga A."/>
            <person name="Lubbers R.J."/>
            <person name="Gomes A.C."/>
            <person name="Makela M.R."/>
            <person name="Stajich J."/>
            <person name="Grigoriev I.V."/>
            <person name="Mortensen U.H."/>
            <person name="De Vries R.P."/>
            <person name="Baker S.E."/>
            <person name="Andersen M.R."/>
        </authorList>
    </citation>
    <scope>NUCLEOTIDE SEQUENCE [LARGE SCALE GENOMIC DNA]</scope>
    <source>
        <strain evidence="1 2">CBS 588.65</strain>
    </source>
</reference>
<evidence type="ECO:0000313" key="2">
    <source>
        <dbReference type="Proteomes" id="UP001610334"/>
    </source>
</evidence>
<accession>A0ABR4HMZ0</accession>
<dbReference type="Proteomes" id="UP001610334">
    <property type="component" value="Unassembled WGS sequence"/>
</dbReference>
<evidence type="ECO:0000313" key="1">
    <source>
        <dbReference type="EMBL" id="KAL2816539.1"/>
    </source>
</evidence>
<gene>
    <name evidence="1" type="ORF">BJX63DRAFT_387623</name>
</gene>
<keyword evidence="2" id="KW-1185">Reference proteome</keyword>
<sequence length="56" mass="6218">MPRGLASEPPLFVIAARRASDSATSGFRSVPGVRSWADHANTQQHYRPNLQFFQCS</sequence>